<dbReference type="AlphaFoldDB" id="A0A1X2EQ34"/>
<name>A0A1X2EQ34_9MYCO</name>
<organism evidence="2 3">
    <name type="scientific">Mycolicibacillus trivialis</name>
    <dbReference type="NCBI Taxonomy" id="1798"/>
    <lineage>
        <taxon>Bacteria</taxon>
        <taxon>Bacillati</taxon>
        <taxon>Actinomycetota</taxon>
        <taxon>Actinomycetes</taxon>
        <taxon>Mycobacteriales</taxon>
        <taxon>Mycobacteriaceae</taxon>
        <taxon>Mycolicibacillus</taxon>
    </lineage>
</organism>
<sequence length="289" mass="31368">MDIATLETHRRRAATDSGTISYLDVGQGRPAVFIHGILTNSLLWRHVLSGTAGDRRRCIALDLPGHGHSPAAAPDSDVSLTGLARRVVELCDHLGLDRFDLVANDTGGAVAQIVAATASERLSTFTLTNGDTEGNTPPLLFTPVALAARLGLLTRLGPRITDSRRLMLAGLTAGYPHPGRLPKEVVDAYYCPVFGTTEAARSFSRLVSALSNDDLVAVRPQLARLTVPTLLVWGTGDIFFPVKWARRLQRLIPGVTGVATLDGARMHFPDYRADEFLPLLLRHWTEHTE</sequence>
<reference evidence="2 3" key="1">
    <citation type="submission" date="2016-01" db="EMBL/GenBank/DDBJ databases">
        <title>The new phylogeny of the genus Mycobacterium.</title>
        <authorList>
            <person name="Tarcisio F."/>
            <person name="Conor M."/>
            <person name="Antonella G."/>
            <person name="Elisabetta G."/>
            <person name="Giulia F.S."/>
            <person name="Sara T."/>
            <person name="Anna F."/>
            <person name="Clotilde B."/>
            <person name="Roberto B."/>
            <person name="Veronica D.S."/>
            <person name="Fabio R."/>
            <person name="Monica P."/>
            <person name="Olivier J."/>
            <person name="Enrico T."/>
            <person name="Nicola S."/>
        </authorList>
    </citation>
    <scope>NUCLEOTIDE SEQUENCE [LARGE SCALE GENOMIC DNA]</scope>
    <source>
        <strain evidence="2 3">DSM 44153</strain>
    </source>
</reference>
<proteinExistence type="predicted"/>
<gene>
    <name evidence="2" type="ORF">AWC30_03945</name>
</gene>
<dbReference type="GO" id="GO:0016787">
    <property type="term" value="F:hydrolase activity"/>
    <property type="evidence" value="ECO:0007669"/>
    <property type="project" value="UniProtKB-KW"/>
</dbReference>
<dbReference type="InterPro" id="IPR000073">
    <property type="entry name" value="AB_hydrolase_1"/>
</dbReference>
<dbReference type="InterPro" id="IPR050266">
    <property type="entry name" value="AB_hydrolase_sf"/>
</dbReference>
<dbReference type="Gene3D" id="3.40.50.1820">
    <property type="entry name" value="alpha/beta hydrolase"/>
    <property type="match status" value="1"/>
</dbReference>
<dbReference type="Pfam" id="PF00561">
    <property type="entry name" value="Abhydrolase_1"/>
    <property type="match status" value="1"/>
</dbReference>
<protein>
    <submittedName>
        <fullName evidence="2">Alpha/beta hydrolase</fullName>
    </submittedName>
</protein>
<dbReference type="Proteomes" id="UP000193090">
    <property type="component" value="Unassembled WGS sequence"/>
</dbReference>
<dbReference type="PRINTS" id="PR00111">
    <property type="entry name" value="ABHYDROLASE"/>
</dbReference>
<keyword evidence="3" id="KW-1185">Reference proteome</keyword>
<dbReference type="EMBL" id="LQPZ01000008">
    <property type="protein sequence ID" value="ORX08070.1"/>
    <property type="molecule type" value="Genomic_DNA"/>
</dbReference>
<accession>A0A1X2EQ34</accession>
<dbReference type="InterPro" id="IPR029058">
    <property type="entry name" value="AB_hydrolase_fold"/>
</dbReference>
<dbReference type="RefSeq" id="WP_085108434.1">
    <property type="nucleotide sequence ID" value="NZ_JACKSN010000105.1"/>
</dbReference>
<dbReference type="STRING" id="1798.AWC30_03945"/>
<dbReference type="SUPFAM" id="SSF53474">
    <property type="entry name" value="alpha/beta-Hydrolases"/>
    <property type="match status" value="1"/>
</dbReference>
<evidence type="ECO:0000259" key="1">
    <source>
        <dbReference type="Pfam" id="PF00561"/>
    </source>
</evidence>
<feature type="domain" description="AB hydrolase-1" evidence="1">
    <location>
        <begin position="32"/>
        <end position="266"/>
    </location>
</feature>
<evidence type="ECO:0000313" key="3">
    <source>
        <dbReference type="Proteomes" id="UP000193090"/>
    </source>
</evidence>
<keyword evidence="2" id="KW-0378">Hydrolase</keyword>
<dbReference type="PANTHER" id="PTHR43798">
    <property type="entry name" value="MONOACYLGLYCEROL LIPASE"/>
    <property type="match status" value="1"/>
</dbReference>
<dbReference type="OrthoDB" id="3400345at2"/>
<evidence type="ECO:0000313" key="2">
    <source>
        <dbReference type="EMBL" id="ORX08070.1"/>
    </source>
</evidence>
<comment type="caution">
    <text evidence="2">The sequence shown here is derived from an EMBL/GenBank/DDBJ whole genome shotgun (WGS) entry which is preliminary data.</text>
</comment>